<dbReference type="RefSeq" id="WP_097208584.1">
    <property type="nucleotide sequence ID" value="NZ_JACHXB010000002.1"/>
</dbReference>
<evidence type="ECO:0000256" key="2">
    <source>
        <dbReference type="RuleBase" id="RU003750"/>
    </source>
</evidence>
<proteinExistence type="inferred from homology"/>
<keyword evidence="3" id="KW-0472">Membrane</keyword>
<organism evidence="4 5">
    <name type="scientific">Geodermatophilus sabuli</name>
    <dbReference type="NCBI Taxonomy" id="1564158"/>
    <lineage>
        <taxon>Bacteria</taxon>
        <taxon>Bacillati</taxon>
        <taxon>Actinomycetota</taxon>
        <taxon>Actinomycetes</taxon>
        <taxon>Geodermatophilales</taxon>
        <taxon>Geodermatophilaceae</taxon>
        <taxon>Geodermatophilus</taxon>
    </lineage>
</organism>
<dbReference type="Pfam" id="PF01066">
    <property type="entry name" value="CDP-OH_P_transf"/>
    <property type="match status" value="1"/>
</dbReference>
<feature type="transmembrane region" description="Helical" evidence="3">
    <location>
        <begin position="212"/>
        <end position="234"/>
    </location>
</feature>
<dbReference type="AlphaFoldDB" id="A0A285EHR5"/>
<comment type="similarity">
    <text evidence="2">Belongs to the CDP-alcohol phosphatidyltransferase class-I family.</text>
</comment>
<dbReference type="InterPro" id="IPR048254">
    <property type="entry name" value="CDP_ALCOHOL_P_TRANSF_CS"/>
</dbReference>
<dbReference type="OrthoDB" id="1376015at2"/>
<accession>A0A285EHR5</accession>
<feature type="transmembrane region" description="Helical" evidence="3">
    <location>
        <begin position="157"/>
        <end position="178"/>
    </location>
</feature>
<feature type="transmembrane region" description="Helical" evidence="3">
    <location>
        <begin position="354"/>
        <end position="374"/>
    </location>
</feature>
<dbReference type="GO" id="GO:0016780">
    <property type="term" value="F:phosphotransferase activity, for other substituted phosphate groups"/>
    <property type="evidence" value="ECO:0007669"/>
    <property type="project" value="InterPro"/>
</dbReference>
<gene>
    <name evidence="4" type="ORF">SAMN06893097_111184</name>
</gene>
<keyword evidence="3" id="KW-0812">Transmembrane</keyword>
<dbReference type="InterPro" id="IPR017850">
    <property type="entry name" value="Alkaline_phosphatase_core_sf"/>
</dbReference>
<evidence type="ECO:0000313" key="4">
    <source>
        <dbReference type="EMBL" id="SNX98668.1"/>
    </source>
</evidence>
<reference evidence="4 5" key="1">
    <citation type="submission" date="2017-09" db="EMBL/GenBank/DDBJ databases">
        <authorList>
            <person name="Ehlers B."/>
            <person name="Leendertz F.H."/>
        </authorList>
    </citation>
    <scope>NUCLEOTIDE SEQUENCE [LARGE SCALE GENOMIC DNA]</scope>
    <source>
        <strain evidence="4 5">DSM 46844</strain>
    </source>
</reference>
<dbReference type="PROSITE" id="PS00379">
    <property type="entry name" value="CDP_ALCOHOL_P_TRANSF"/>
    <property type="match status" value="1"/>
</dbReference>
<feature type="transmembrane region" description="Helical" evidence="3">
    <location>
        <begin position="185"/>
        <end position="206"/>
    </location>
</feature>
<keyword evidence="1 2" id="KW-0808">Transferase</keyword>
<evidence type="ECO:0000256" key="1">
    <source>
        <dbReference type="ARBA" id="ARBA00022679"/>
    </source>
</evidence>
<protein>
    <submittedName>
        <fullName evidence="4">Phosphatidylglycerophosphate synthase</fullName>
    </submittedName>
</protein>
<evidence type="ECO:0000313" key="5">
    <source>
        <dbReference type="Proteomes" id="UP000219514"/>
    </source>
</evidence>
<keyword evidence="5" id="KW-1185">Reference proteome</keyword>
<dbReference type="Proteomes" id="UP000219514">
    <property type="component" value="Unassembled WGS sequence"/>
</dbReference>
<feature type="transmembrane region" description="Helical" evidence="3">
    <location>
        <begin position="40"/>
        <end position="59"/>
    </location>
</feature>
<sequence>MTTADRSGGAVRWVRLETVLGGLATPTLLGVLSLTAGLGAAGWGVGLASGWAATALLAAGRIRSGRSILPADWVTLTRALLSAGVAGLVADSVHRPLPVPALVVLSCVALALDGVDGQVARRTGTVTPFGARFDGEVDAFLILALSVAVSWDHGGWVLAIGAARYVLLVTGWVVPWLAAPLPPRYWGKVVAAVQGIVLTAAVSGVLPRPVDTIAVGVALVLLAESFGRSVIWLYRTGAGPRTRRTLRFATALVAVAVVWAVLVAPPRLDQLTPAAFARIPLEGLALVAIGLVLPPRPRRVVATAAGVALGLLTVVKGLDAAFTAQLNRPFNPVLDWSSFGPAIGVVRDSVGTTATAVAVVLAVLAVALLIAVVVGSTIRLSSGTARHRRRAARGVAVLGLLWAVCAALSLQLAPAGPVASASTAGLALEHGRDVGAAVRDQQRFEAATRAADPSAGLSTSDLLAGLRGKDVVVAFVESYGQVAVQGSPIAPGVTAVLRDGTARLARAGVEARSAFLDSPTFGGQSWLAHATLHSGLWIDSQSRYDQLMASDRFTLSSAFGQSGWRTVSVNPANDRPWPEGASFYHYDQIYGRNDLGYQGPGFSWVTMPDQYTLAAFQRLELTPGHPPVMAEIDLISSHQPWTPLPTMVPWDQVGDGAVFDPMPARGLSADEAWRDPDTVRRLYGQSIEYSLQALIEWVVTLHDDDLVLVLLGDHQPLTVVTGPDATHQVPISVVASDPAVLDRLADWDWQAGLLPSPAAPVWPMDAFRDRFLDAFTDGVEPQALRVPR</sequence>
<feature type="transmembrane region" description="Helical" evidence="3">
    <location>
        <begin position="12"/>
        <end position="34"/>
    </location>
</feature>
<feature type="transmembrane region" description="Helical" evidence="3">
    <location>
        <begin position="133"/>
        <end position="151"/>
    </location>
</feature>
<dbReference type="InterPro" id="IPR000462">
    <property type="entry name" value="CDP-OH_P_trans"/>
</dbReference>
<dbReference type="EMBL" id="OBDO01000011">
    <property type="protein sequence ID" value="SNX98668.1"/>
    <property type="molecule type" value="Genomic_DNA"/>
</dbReference>
<dbReference type="GO" id="GO:0016020">
    <property type="term" value="C:membrane"/>
    <property type="evidence" value="ECO:0007669"/>
    <property type="project" value="InterPro"/>
</dbReference>
<keyword evidence="3" id="KW-1133">Transmembrane helix</keyword>
<dbReference type="InterPro" id="IPR043130">
    <property type="entry name" value="CDP-OH_PTrfase_TM_dom"/>
</dbReference>
<name>A0A285EHR5_9ACTN</name>
<feature type="transmembrane region" description="Helical" evidence="3">
    <location>
        <begin position="300"/>
        <end position="318"/>
    </location>
</feature>
<feature type="transmembrane region" description="Helical" evidence="3">
    <location>
        <begin position="395"/>
        <end position="413"/>
    </location>
</feature>
<dbReference type="Gene3D" id="1.20.120.1760">
    <property type="match status" value="1"/>
</dbReference>
<dbReference type="GO" id="GO:0008654">
    <property type="term" value="P:phospholipid biosynthetic process"/>
    <property type="evidence" value="ECO:0007669"/>
    <property type="project" value="InterPro"/>
</dbReference>
<dbReference type="Gene3D" id="3.40.720.10">
    <property type="entry name" value="Alkaline Phosphatase, subunit A"/>
    <property type="match status" value="1"/>
</dbReference>
<dbReference type="SUPFAM" id="SSF53649">
    <property type="entry name" value="Alkaline phosphatase-like"/>
    <property type="match status" value="1"/>
</dbReference>
<feature type="transmembrane region" description="Helical" evidence="3">
    <location>
        <begin position="275"/>
        <end position="293"/>
    </location>
</feature>
<evidence type="ECO:0000256" key="3">
    <source>
        <dbReference type="SAM" id="Phobius"/>
    </source>
</evidence>
<feature type="transmembrane region" description="Helical" evidence="3">
    <location>
        <begin position="246"/>
        <end position="263"/>
    </location>
</feature>